<reference evidence="2 3" key="1">
    <citation type="submission" date="2016-11" db="EMBL/GenBank/DDBJ databases">
        <authorList>
            <person name="Jaros S."/>
            <person name="Januszkiewicz K."/>
            <person name="Wedrychowicz H."/>
        </authorList>
    </citation>
    <scope>NUCLEOTIDE SEQUENCE [LARGE SCALE GENOMIC DNA]</scope>
    <source>
        <strain evidence="2 3">DSM 29589</strain>
    </source>
</reference>
<dbReference type="EMBL" id="FRBR01000001">
    <property type="protein sequence ID" value="SHK98177.1"/>
    <property type="molecule type" value="Genomic_DNA"/>
</dbReference>
<accession>A0A1M6WWR3</accession>
<gene>
    <name evidence="2" type="ORF">SAMN05444398_101184</name>
</gene>
<keyword evidence="1" id="KW-0472">Membrane</keyword>
<dbReference type="STRING" id="337701.SAMN05444398_101184"/>
<feature type="transmembrane region" description="Helical" evidence="1">
    <location>
        <begin position="75"/>
        <end position="97"/>
    </location>
</feature>
<dbReference type="AlphaFoldDB" id="A0A1M6WWR3"/>
<feature type="transmembrane region" description="Helical" evidence="1">
    <location>
        <begin position="143"/>
        <end position="166"/>
    </location>
</feature>
<evidence type="ECO:0000313" key="2">
    <source>
        <dbReference type="EMBL" id="SHK98177.1"/>
    </source>
</evidence>
<dbReference type="Proteomes" id="UP000183974">
    <property type="component" value="Unassembled WGS sequence"/>
</dbReference>
<sequence length="204" mass="23616">MMAGDEQQAGRAMDIEKDIMLNELTMLREERARRSRQQFEYVRLSLINVGVLSFFGIFSVVAGGGEVAVKVAENAAFVFALMCVLTIISITLFLFWIDDALTIAGIDRFLMRKERSVDTKGDVYWYEYRQHLNRTAAFRIKKWIFNLAVVLSFISPPFLFGLFTIIHTMLQIPVWVQVSGGVFFFFVLATPLLMWRRFTRRLYG</sequence>
<evidence type="ECO:0000313" key="3">
    <source>
        <dbReference type="Proteomes" id="UP000183974"/>
    </source>
</evidence>
<keyword evidence="1" id="KW-1133">Transmembrane helix</keyword>
<keyword evidence="1" id="KW-0812">Transmembrane</keyword>
<name>A0A1M6WWR3_9RHOB</name>
<evidence type="ECO:0000256" key="1">
    <source>
        <dbReference type="SAM" id="Phobius"/>
    </source>
</evidence>
<feature type="transmembrane region" description="Helical" evidence="1">
    <location>
        <begin position="172"/>
        <end position="195"/>
    </location>
</feature>
<proteinExistence type="predicted"/>
<organism evidence="2 3">
    <name type="scientific">Roseovarius pacificus</name>
    <dbReference type="NCBI Taxonomy" id="337701"/>
    <lineage>
        <taxon>Bacteria</taxon>
        <taxon>Pseudomonadati</taxon>
        <taxon>Pseudomonadota</taxon>
        <taxon>Alphaproteobacteria</taxon>
        <taxon>Rhodobacterales</taxon>
        <taxon>Roseobacteraceae</taxon>
        <taxon>Roseovarius</taxon>
    </lineage>
</organism>
<feature type="transmembrane region" description="Helical" evidence="1">
    <location>
        <begin position="41"/>
        <end position="63"/>
    </location>
</feature>
<protein>
    <submittedName>
        <fullName evidence="2">Uncharacterized protein</fullName>
    </submittedName>
</protein>
<keyword evidence="3" id="KW-1185">Reference proteome</keyword>